<dbReference type="EMBL" id="JASBWR010000159">
    <property type="protein sequence ID" value="KAJ9090930.1"/>
    <property type="molecule type" value="Genomic_DNA"/>
</dbReference>
<keyword evidence="2" id="KW-1185">Reference proteome</keyword>
<protein>
    <submittedName>
        <fullName evidence="1">Uncharacterized protein</fullName>
    </submittedName>
</protein>
<gene>
    <name evidence="1" type="ORF">QFC19_009356</name>
</gene>
<name>A0ACC2UW81_9TREE</name>
<reference evidence="1" key="1">
    <citation type="submission" date="2023-04" db="EMBL/GenBank/DDBJ databases">
        <title>Draft Genome sequencing of Naganishia species isolated from polar environments using Oxford Nanopore Technology.</title>
        <authorList>
            <person name="Leo P."/>
            <person name="Venkateswaran K."/>
        </authorList>
    </citation>
    <scope>NUCLEOTIDE SEQUENCE</scope>
    <source>
        <strain evidence="1">MNA-CCFEE 5261</strain>
    </source>
</reference>
<sequence length="255" mass="28933">MSARDQEEELELIRSSLMPEESLQANNTLPDQFTITSADSPYRIHFTVVNNGDKENATLFQIKSEVMAREEALGWAQWVQEKVDESWDEAVETGYPFYHMISTHFLPILQADAQATENSAGKESITRETNYQPGHLLFTSHHLLSPTKRRLLSSLCSSLHLKGFGKVGYPGIIFAQGDLTDLEEFAREVKSWQWLALKLRVLEADKESTEKERQGRGRWEEVTKIGEALEWLRGVGKEYLLTDSGIGVTSAESKR</sequence>
<proteinExistence type="predicted"/>
<organism evidence="1 2">
    <name type="scientific">Naganishia cerealis</name>
    <dbReference type="NCBI Taxonomy" id="610337"/>
    <lineage>
        <taxon>Eukaryota</taxon>
        <taxon>Fungi</taxon>
        <taxon>Dikarya</taxon>
        <taxon>Basidiomycota</taxon>
        <taxon>Agaricomycotina</taxon>
        <taxon>Tremellomycetes</taxon>
        <taxon>Filobasidiales</taxon>
        <taxon>Filobasidiaceae</taxon>
        <taxon>Naganishia</taxon>
    </lineage>
</organism>
<accession>A0ACC2UW81</accession>
<comment type="caution">
    <text evidence="1">The sequence shown here is derived from an EMBL/GenBank/DDBJ whole genome shotgun (WGS) entry which is preliminary data.</text>
</comment>
<evidence type="ECO:0000313" key="1">
    <source>
        <dbReference type="EMBL" id="KAJ9090930.1"/>
    </source>
</evidence>
<evidence type="ECO:0000313" key="2">
    <source>
        <dbReference type="Proteomes" id="UP001241377"/>
    </source>
</evidence>
<dbReference type="Proteomes" id="UP001241377">
    <property type="component" value="Unassembled WGS sequence"/>
</dbReference>